<protein>
    <submittedName>
        <fullName evidence="9">Two-component system response regulator</fullName>
    </submittedName>
</protein>
<evidence type="ECO:0000256" key="3">
    <source>
        <dbReference type="ARBA" id="ARBA00023015"/>
    </source>
</evidence>
<dbReference type="Proteomes" id="UP000235731">
    <property type="component" value="Unassembled WGS sequence"/>
</dbReference>
<evidence type="ECO:0000256" key="5">
    <source>
        <dbReference type="ARBA" id="ARBA00023163"/>
    </source>
</evidence>
<dbReference type="InterPro" id="IPR027417">
    <property type="entry name" value="P-loop_NTPase"/>
</dbReference>
<feature type="modified residue" description="4-aspartylphosphate" evidence="6">
    <location>
        <position position="54"/>
    </location>
</feature>
<keyword evidence="5" id="KW-0804">Transcription</keyword>
<dbReference type="GO" id="GO:0000160">
    <property type="term" value="P:phosphorelay signal transduction system"/>
    <property type="evidence" value="ECO:0007669"/>
    <property type="project" value="InterPro"/>
</dbReference>
<comment type="caution">
    <text evidence="9">The sequence shown here is derived from an EMBL/GenBank/DDBJ whole genome shotgun (WGS) entry which is preliminary data.</text>
</comment>
<evidence type="ECO:0000256" key="4">
    <source>
        <dbReference type="ARBA" id="ARBA00023125"/>
    </source>
</evidence>
<dbReference type="Pfam" id="PF25601">
    <property type="entry name" value="AAA_lid_14"/>
    <property type="match status" value="1"/>
</dbReference>
<dbReference type="InterPro" id="IPR025662">
    <property type="entry name" value="Sigma_54_int_dom_ATP-bd_1"/>
</dbReference>
<dbReference type="SUPFAM" id="SSF52540">
    <property type="entry name" value="P-loop containing nucleoside triphosphate hydrolases"/>
    <property type="match status" value="1"/>
</dbReference>
<keyword evidence="3" id="KW-0805">Transcription regulation</keyword>
<dbReference type="AlphaFoldDB" id="A0A2N7PKL1"/>
<dbReference type="EMBL" id="PNIE01000025">
    <property type="protein sequence ID" value="PMP63893.1"/>
    <property type="molecule type" value="Genomic_DNA"/>
</dbReference>
<evidence type="ECO:0000313" key="10">
    <source>
        <dbReference type="Proteomes" id="UP000235731"/>
    </source>
</evidence>
<dbReference type="InterPro" id="IPR002197">
    <property type="entry name" value="HTH_Fis"/>
</dbReference>
<dbReference type="InterPro" id="IPR001789">
    <property type="entry name" value="Sig_transdc_resp-reg_receiver"/>
</dbReference>
<evidence type="ECO:0000256" key="2">
    <source>
        <dbReference type="ARBA" id="ARBA00022840"/>
    </source>
</evidence>
<dbReference type="InterPro" id="IPR025944">
    <property type="entry name" value="Sigma_54_int_dom_CS"/>
</dbReference>
<dbReference type="PROSITE" id="PS00688">
    <property type="entry name" value="SIGMA54_INTERACT_3"/>
    <property type="match status" value="1"/>
</dbReference>
<dbReference type="SUPFAM" id="SSF52172">
    <property type="entry name" value="CheY-like"/>
    <property type="match status" value="1"/>
</dbReference>
<dbReference type="Pfam" id="PF00158">
    <property type="entry name" value="Sigma54_activat"/>
    <property type="match status" value="1"/>
</dbReference>
<dbReference type="Gene3D" id="3.40.50.300">
    <property type="entry name" value="P-loop containing nucleotide triphosphate hydrolases"/>
    <property type="match status" value="1"/>
</dbReference>
<dbReference type="InterPro" id="IPR002078">
    <property type="entry name" value="Sigma_54_int"/>
</dbReference>
<dbReference type="InterPro" id="IPR025943">
    <property type="entry name" value="Sigma_54_int_dom_ATP-bd_2"/>
</dbReference>
<evidence type="ECO:0000313" key="9">
    <source>
        <dbReference type="EMBL" id="PMP63893.1"/>
    </source>
</evidence>
<dbReference type="PROSITE" id="PS00676">
    <property type="entry name" value="SIGMA54_INTERACT_2"/>
    <property type="match status" value="1"/>
</dbReference>
<feature type="domain" description="Response regulatory" evidence="8">
    <location>
        <begin position="5"/>
        <end position="119"/>
    </location>
</feature>
<dbReference type="GO" id="GO:0043565">
    <property type="term" value="F:sequence-specific DNA binding"/>
    <property type="evidence" value="ECO:0007669"/>
    <property type="project" value="InterPro"/>
</dbReference>
<keyword evidence="4" id="KW-0238">DNA-binding</keyword>
<evidence type="ECO:0000256" key="6">
    <source>
        <dbReference type="PROSITE-ProRule" id="PRU00169"/>
    </source>
</evidence>
<dbReference type="Gene3D" id="3.40.50.2300">
    <property type="match status" value="1"/>
</dbReference>
<dbReference type="InterPro" id="IPR003593">
    <property type="entry name" value="AAA+_ATPase"/>
</dbReference>
<keyword evidence="1" id="KW-0547">Nucleotide-binding</keyword>
<dbReference type="PROSITE" id="PS00675">
    <property type="entry name" value="SIGMA54_INTERACT_1"/>
    <property type="match status" value="1"/>
</dbReference>
<dbReference type="PROSITE" id="PS50110">
    <property type="entry name" value="RESPONSE_REGULATORY"/>
    <property type="match status" value="1"/>
</dbReference>
<reference evidence="9 10" key="1">
    <citation type="submission" date="2018-01" db="EMBL/GenBank/DDBJ databases">
        <title>Metagenomic assembled genomes from two thermal pools in the Uzon Caldera, Kamchatka, Russia.</title>
        <authorList>
            <person name="Wilkins L."/>
            <person name="Ettinger C."/>
        </authorList>
    </citation>
    <scope>NUCLEOTIDE SEQUENCE [LARGE SCALE GENOMIC DNA]</scope>
    <source>
        <strain evidence="9">ZAV-15</strain>
    </source>
</reference>
<evidence type="ECO:0000259" key="7">
    <source>
        <dbReference type="PROSITE" id="PS50045"/>
    </source>
</evidence>
<dbReference type="InterPro" id="IPR011006">
    <property type="entry name" value="CheY-like_superfamily"/>
</dbReference>
<proteinExistence type="predicted"/>
<evidence type="ECO:0000259" key="8">
    <source>
        <dbReference type="PROSITE" id="PS50110"/>
    </source>
</evidence>
<dbReference type="Gene3D" id="1.10.8.60">
    <property type="match status" value="1"/>
</dbReference>
<dbReference type="Gene3D" id="1.10.10.60">
    <property type="entry name" value="Homeodomain-like"/>
    <property type="match status" value="1"/>
</dbReference>
<dbReference type="PROSITE" id="PS50045">
    <property type="entry name" value="SIGMA54_INTERACT_4"/>
    <property type="match status" value="1"/>
</dbReference>
<dbReference type="PRINTS" id="PR01590">
    <property type="entry name" value="HTHFIS"/>
</dbReference>
<organism evidence="9 10">
    <name type="scientific">Caldimicrobium thiodismutans</name>
    <dbReference type="NCBI Taxonomy" id="1653476"/>
    <lineage>
        <taxon>Bacteria</taxon>
        <taxon>Pseudomonadati</taxon>
        <taxon>Thermodesulfobacteriota</taxon>
        <taxon>Thermodesulfobacteria</taxon>
        <taxon>Thermodesulfobacteriales</taxon>
        <taxon>Thermodesulfobacteriaceae</taxon>
        <taxon>Caldimicrobium</taxon>
    </lineage>
</organism>
<dbReference type="SMART" id="SM00382">
    <property type="entry name" value="AAA"/>
    <property type="match status" value="1"/>
</dbReference>
<dbReference type="Pfam" id="PF00072">
    <property type="entry name" value="Response_reg"/>
    <property type="match status" value="1"/>
</dbReference>
<dbReference type="PANTHER" id="PTHR32071">
    <property type="entry name" value="TRANSCRIPTIONAL REGULATORY PROTEIN"/>
    <property type="match status" value="1"/>
</dbReference>
<dbReference type="InterPro" id="IPR058031">
    <property type="entry name" value="AAA_lid_NorR"/>
</dbReference>
<accession>A0A2N7PKL1</accession>
<evidence type="ECO:0000256" key="1">
    <source>
        <dbReference type="ARBA" id="ARBA00022741"/>
    </source>
</evidence>
<dbReference type="CDD" id="cd00009">
    <property type="entry name" value="AAA"/>
    <property type="match status" value="1"/>
</dbReference>
<feature type="domain" description="Sigma-54 factor interaction" evidence="7">
    <location>
        <begin position="149"/>
        <end position="378"/>
    </location>
</feature>
<dbReference type="GO" id="GO:0005524">
    <property type="term" value="F:ATP binding"/>
    <property type="evidence" value="ECO:0007669"/>
    <property type="project" value="UniProtKB-KW"/>
</dbReference>
<dbReference type="InterPro" id="IPR009057">
    <property type="entry name" value="Homeodomain-like_sf"/>
</dbReference>
<name>A0A2N7PKL1_9BACT</name>
<keyword evidence="6" id="KW-0597">Phosphoprotein</keyword>
<dbReference type="Pfam" id="PF02954">
    <property type="entry name" value="HTH_8"/>
    <property type="match status" value="1"/>
</dbReference>
<gene>
    <name evidence="9" type="ORF">C0197_01630</name>
</gene>
<dbReference type="GO" id="GO:0006355">
    <property type="term" value="P:regulation of DNA-templated transcription"/>
    <property type="evidence" value="ECO:0007669"/>
    <property type="project" value="InterPro"/>
</dbReference>
<dbReference type="SMART" id="SM00448">
    <property type="entry name" value="REC"/>
    <property type="match status" value="1"/>
</dbReference>
<keyword evidence="2" id="KW-0067">ATP-binding</keyword>
<dbReference type="FunFam" id="3.40.50.300:FF:000006">
    <property type="entry name" value="DNA-binding transcriptional regulator NtrC"/>
    <property type="match status" value="1"/>
</dbReference>
<sequence>MKKESLLIVEDEKLQREILEDFLKNKGFQVISASTVKEAKDFLQTKEINLVLLDWRLPDGDGLELLSYIKENFPLIPVIMITAFASIEHAVISMKKGAYHYLSKPINLEEMLLIIERALKEHKLTKEVFLLKERLKYLSKEEWEPPEGIIAESSAMKKILALVNKIAGTQAPVLITGESGTGKEVIAKLIHQISPRKEGPFIKINCAAIPETLLEAELFGYEKGAFTGAVHPKPGLFELAEGGTLFLDEIGEMPLSLQAKLLRVLQDQTFRRLGSVKELKVNFRLITATNRKLEEMIREGLFREDLYWRLNVIHIHIPPLRERKEDILPLTKFFIEKFNRKYGKNQKEVSQEALSALYHHSFPGNVRELENRIERGIILSEGEVLTKEDLGFGEEPSKKEGLLEKLMTLPLEEAVETLEKIRIKEALEKAQGVKVKAAQLLGITERMLRYKLEKYQLGG</sequence>
<dbReference type="SUPFAM" id="SSF46689">
    <property type="entry name" value="Homeodomain-like"/>
    <property type="match status" value="1"/>
</dbReference>